<comment type="caution">
    <text evidence="1">The sequence shown here is derived from an EMBL/GenBank/DDBJ whole genome shotgun (WGS) entry which is preliminary data.</text>
</comment>
<evidence type="ECO:0000313" key="2">
    <source>
        <dbReference type="Proteomes" id="UP000216411"/>
    </source>
</evidence>
<dbReference type="Pfam" id="PF15600">
    <property type="entry name" value="Imm64"/>
    <property type="match status" value="1"/>
</dbReference>
<dbReference type="AlphaFoldDB" id="A0A371J2H1"/>
<dbReference type="RefSeq" id="WP_094375967.1">
    <property type="nucleotide sequence ID" value="NZ_NOKA02000128.1"/>
</dbReference>
<sequence>MGSYINIGIVYTDKNIIKMDDDFVIVIKYLSPFCNKIVVKYPKDDAFENWEEKSFEGEEGFVEAFSILNEKNFSTGKIYCKIQNKQYNILVSIKGKNDLFRGILFEIPEEELFLENSSSDNLSLTTNKIANSIIELWNNTEFNYAFCDSEADIEYSLCEVRESEKPIYSMLLLKNEFNQPIVRLGSWCIDGLTPRK</sequence>
<protein>
    <submittedName>
        <fullName evidence="1">Uncharacterized protein</fullName>
    </submittedName>
</protein>
<dbReference type="Proteomes" id="UP000216411">
    <property type="component" value="Unassembled WGS sequence"/>
</dbReference>
<reference evidence="1 2" key="1">
    <citation type="journal article" date="2017" name="Genome Announc.">
        <title>Draft Genome Sequence of a Sporulating and Motile Strain of Lachnotalea glycerini Isolated from Water in Quebec City, Canada.</title>
        <authorList>
            <person name="Maheux A.F."/>
            <person name="Boudreau D.K."/>
            <person name="Berube E."/>
            <person name="Boissinot M."/>
            <person name="Raymond F."/>
            <person name="Brodeur S."/>
            <person name="Corbeil J."/>
            <person name="Isabel S."/>
            <person name="Omar R.F."/>
            <person name="Bergeron M.G."/>
        </authorList>
    </citation>
    <scope>NUCLEOTIDE SEQUENCE [LARGE SCALE GENOMIC DNA]</scope>
    <source>
        <strain evidence="1 2">CCRI-19302</strain>
    </source>
</reference>
<gene>
    <name evidence="1" type="ORF">CG710_021315</name>
</gene>
<evidence type="ECO:0000313" key="1">
    <source>
        <dbReference type="EMBL" id="RDY26894.1"/>
    </source>
</evidence>
<proteinExistence type="predicted"/>
<accession>A0A371J2H1</accession>
<dbReference type="InterPro" id="IPR028951">
    <property type="entry name" value="Imm64"/>
</dbReference>
<organism evidence="1 2">
    <name type="scientific">Lachnotalea glycerini</name>
    <dbReference type="NCBI Taxonomy" id="1763509"/>
    <lineage>
        <taxon>Bacteria</taxon>
        <taxon>Bacillati</taxon>
        <taxon>Bacillota</taxon>
        <taxon>Clostridia</taxon>
        <taxon>Lachnospirales</taxon>
        <taxon>Lachnospiraceae</taxon>
        <taxon>Lachnotalea</taxon>
    </lineage>
</organism>
<keyword evidence="2" id="KW-1185">Reference proteome</keyword>
<name>A0A371J2H1_9FIRM</name>
<dbReference type="OrthoDB" id="1647923at2"/>
<dbReference type="EMBL" id="NOKA02000128">
    <property type="protein sequence ID" value="RDY26894.1"/>
    <property type="molecule type" value="Genomic_DNA"/>
</dbReference>